<dbReference type="Pfam" id="PF09415">
    <property type="entry name" value="CENP-X"/>
    <property type="match status" value="1"/>
</dbReference>
<dbReference type="GO" id="GO:0071821">
    <property type="term" value="C:FANCM-MHF complex"/>
    <property type="evidence" value="ECO:0007669"/>
    <property type="project" value="TreeGrafter"/>
</dbReference>
<evidence type="ECO:0000256" key="1">
    <source>
        <dbReference type="ARBA" id="ARBA00004123"/>
    </source>
</evidence>
<keyword evidence="5" id="KW-0234">DNA repair</keyword>
<comment type="similarity">
    <text evidence="2">Belongs to the CENP-X/MHF2 family.</text>
</comment>
<dbReference type="PANTHER" id="PTHR28680">
    <property type="entry name" value="CENTROMERE PROTEIN X"/>
    <property type="match status" value="1"/>
</dbReference>
<dbReference type="PANTHER" id="PTHR28680:SF1">
    <property type="entry name" value="CENTROMERE PROTEIN X"/>
    <property type="match status" value="1"/>
</dbReference>
<accession>A0A072PC39</accession>
<keyword evidence="9" id="KW-1185">Reference proteome</keyword>
<evidence type="ECO:0000256" key="4">
    <source>
        <dbReference type="ARBA" id="ARBA00023125"/>
    </source>
</evidence>
<feature type="compositionally biased region" description="Basic residues" evidence="7">
    <location>
        <begin position="73"/>
        <end position="83"/>
    </location>
</feature>
<name>A0A072PC39_9EURO</name>
<dbReference type="GeneID" id="25281947"/>
<dbReference type="AlphaFoldDB" id="A0A072PC39"/>
<dbReference type="Proteomes" id="UP000027920">
    <property type="component" value="Unassembled WGS sequence"/>
</dbReference>
<keyword evidence="3" id="KW-0227">DNA damage</keyword>
<dbReference type="Gene3D" id="1.10.20.10">
    <property type="entry name" value="Histone, subunit A"/>
    <property type="match status" value="1"/>
</dbReference>
<dbReference type="GO" id="GO:0000712">
    <property type="term" value="P:resolution of meiotic recombination intermediates"/>
    <property type="evidence" value="ECO:0007669"/>
    <property type="project" value="TreeGrafter"/>
</dbReference>
<dbReference type="VEuPathDB" id="FungiDB:A1O9_07033"/>
<dbReference type="CDD" id="cd22921">
    <property type="entry name" value="HFD_CENP-X"/>
    <property type="match status" value="1"/>
</dbReference>
<evidence type="ECO:0000256" key="2">
    <source>
        <dbReference type="ARBA" id="ARBA00009359"/>
    </source>
</evidence>
<evidence type="ECO:0000313" key="8">
    <source>
        <dbReference type="EMBL" id="KEF56843.1"/>
    </source>
</evidence>
<reference evidence="8 9" key="1">
    <citation type="submission" date="2013-03" db="EMBL/GenBank/DDBJ databases">
        <title>The Genome Sequence of Exophiala aquamarina CBS 119918.</title>
        <authorList>
            <consortium name="The Broad Institute Genomics Platform"/>
            <person name="Cuomo C."/>
            <person name="de Hoog S."/>
            <person name="Gorbushina A."/>
            <person name="Walker B."/>
            <person name="Young S.K."/>
            <person name="Zeng Q."/>
            <person name="Gargeya S."/>
            <person name="Fitzgerald M."/>
            <person name="Haas B."/>
            <person name="Abouelleil A."/>
            <person name="Allen A.W."/>
            <person name="Alvarado L."/>
            <person name="Arachchi H.M."/>
            <person name="Berlin A.M."/>
            <person name="Chapman S.B."/>
            <person name="Gainer-Dewar J."/>
            <person name="Goldberg J."/>
            <person name="Griggs A."/>
            <person name="Gujja S."/>
            <person name="Hansen M."/>
            <person name="Howarth C."/>
            <person name="Imamovic A."/>
            <person name="Ireland A."/>
            <person name="Larimer J."/>
            <person name="McCowan C."/>
            <person name="Murphy C."/>
            <person name="Pearson M."/>
            <person name="Poon T.W."/>
            <person name="Priest M."/>
            <person name="Roberts A."/>
            <person name="Saif S."/>
            <person name="Shea T."/>
            <person name="Sisk P."/>
            <person name="Sykes S."/>
            <person name="Wortman J."/>
            <person name="Nusbaum C."/>
            <person name="Birren B."/>
        </authorList>
    </citation>
    <scope>NUCLEOTIDE SEQUENCE [LARGE SCALE GENOMIC DNA]</scope>
    <source>
        <strain evidence="8 9">CBS 119918</strain>
    </source>
</reference>
<dbReference type="InterPro" id="IPR018552">
    <property type="entry name" value="CENP-X"/>
</dbReference>
<sequence>MAPTAGTTKRARPAFSPPRPGKKSKANATPSVARKDGAGRVKKSTATNSVNGPNERRAGGKNGGSGASAQKMQKQKQKERRKAAAGTMRAILGEASDDEKDEEDEEGGATDSDDLDEAVSDSVVDEDEEEEDDNNNNNNVRRSIHGHDNTESQASSPEPEFMLAEVLHQDRGKPPSNFTNQCNSDFPVPLPLIHHILQSHFATPEKTSLSKDALGLLGKYVEAFVREGIHRCTLDRAERETAGGGSGDATDSGWLEVEDLERVGVQLCLDF</sequence>
<proteinExistence type="inferred from homology"/>
<dbReference type="InterPro" id="IPR009072">
    <property type="entry name" value="Histone-fold"/>
</dbReference>
<dbReference type="GO" id="GO:0031297">
    <property type="term" value="P:replication fork processing"/>
    <property type="evidence" value="ECO:0007669"/>
    <property type="project" value="TreeGrafter"/>
</dbReference>
<evidence type="ECO:0000256" key="3">
    <source>
        <dbReference type="ARBA" id="ARBA00022763"/>
    </source>
</evidence>
<feature type="compositionally biased region" description="Acidic residues" evidence="7">
    <location>
        <begin position="95"/>
        <end position="134"/>
    </location>
</feature>
<evidence type="ECO:0000256" key="7">
    <source>
        <dbReference type="SAM" id="MobiDB-lite"/>
    </source>
</evidence>
<comment type="subcellular location">
    <subcellularLocation>
        <location evidence="1">Nucleus</location>
    </subcellularLocation>
</comment>
<evidence type="ECO:0000256" key="6">
    <source>
        <dbReference type="ARBA" id="ARBA00023242"/>
    </source>
</evidence>
<evidence type="ECO:0000256" key="5">
    <source>
        <dbReference type="ARBA" id="ARBA00023204"/>
    </source>
</evidence>
<dbReference type="GO" id="GO:0006281">
    <property type="term" value="P:DNA repair"/>
    <property type="evidence" value="ECO:0007669"/>
    <property type="project" value="UniProtKB-KW"/>
</dbReference>
<dbReference type="GO" id="GO:0003677">
    <property type="term" value="F:DNA binding"/>
    <property type="evidence" value="ECO:0007669"/>
    <property type="project" value="UniProtKB-KW"/>
</dbReference>
<evidence type="ECO:0000313" key="9">
    <source>
        <dbReference type="Proteomes" id="UP000027920"/>
    </source>
</evidence>
<dbReference type="EMBL" id="AMGV01000005">
    <property type="protein sequence ID" value="KEF56843.1"/>
    <property type="molecule type" value="Genomic_DNA"/>
</dbReference>
<comment type="caution">
    <text evidence="8">The sequence shown here is derived from an EMBL/GenBank/DDBJ whole genome shotgun (WGS) entry which is preliminary data.</text>
</comment>
<dbReference type="GO" id="GO:0051382">
    <property type="term" value="P:kinetochore assembly"/>
    <property type="evidence" value="ECO:0007669"/>
    <property type="project" value="InterPro"/>
</dbReference>
<dbReference type="STRING" id="1182545.A0A072PC39"/>
<dbReference type="RefSeq" id="XP_013259433.1">
    <property type="nucleotide sequence ID" value="XM_013403979.1"/>
</dbReference>
<protein>
    <submittedName>
        <fullName evidence="8">Uncharacterized protein</fullName>
    </submittedName>
</protein>
<keyword evidence="6" id="KW-0539">Nucleus</keyword>
<keyword evidence="4" id="KW-0238">DNA-binding</keyword>
<dbReference type="GO" id="GO:0046982">
    <property type="term" value="F:protein heterodimerization activity"/>
    <property type="evidence" value="ECO:0007669"/>
    <property type="project" value="InterPro"/>
</dbReference>
<gene>
    <name evidence="8" type="ORF">A1O9_07033</name>
</gene>
<dbReference type="OrthoDB" id="2500381at2759"/>
<dbReference type="HOGENOM" id="CLU_997591_0_0_1"/>
<organism evidence="8 9">
    <name type="scientific">Exophiala aquamarina CBS 119918</name>
    <dbReference type="NCBI Taxonomy" id="1182545"/>
    <lineage>
        <taxon>Eukaryota</taxon>
        <taxon>Fungi</taxon>
        <taxon>Dikarya</taxon>
        <taxon>Ascomycota</taxon>
        <taxon>Pezizomycotina</taxon>
        <taxon>Eurotiomycetes</taxon>
        <taxon>Chaetothyriomycetidae</taxon>
        <taxon>Chaetothyriales</taxon>
        <taxon>Herpotrichiellaceae</taxon>
        <taxon>Exophiala</taxon>
    </lineage>
</organism>
<feature type="region of interest" description="Disordered" evidence="7">
    <location>
        <begin position="1"/>
        <end position="158"/>
    </location>
</feature>